<keyword evidence="3" id="KW-1185">Reference proteome</keyword>
<feature type="region of interest" description="Disordered" evidence="1">
    <location>
        <begin position="20"/>
        <end position="91"/>
    </location>
</feature>
<feature type="compositionally biased region" description="Low complexity" evidence="1">
    <location>
        <begin position="41"/>
        <end position="62"/>
    </location>
</feature>
<accession>A0A8J5ZLJ7</accession>
<evidence type="ECO:0000256" key="1">
    <source>
        <dbReference type="SAM" id="MobiDB-lite"/>
    </source>
</evidence>
<dbReference type="OrthoDB" id="9909526at2759"/>
<dbReference type="Proteomes" id="UP000700334">
    <property type="component" value="Unassembled WGS sequence"/>
</dbReference>
<evidence type="ECO:0000313" key="3">
    <source>
        <dbReference type="Proteomes" id="UP000700334"/>
    </source>
</evidence>
<evidence type="ECO:0000313" key="2">
    <source>
        <dbReference type="EMBL" id="KAG8506744.1"/>
    </source>
</evidence>
<protein>
    <submittedName>
        <fullName evidence="2">Uncharacterized protein</fullName>
    </submittedName>
</protein>
<comment type="caution">
    <text evidence="2">The sequence shown here is derived from an EMBL/GenBank/DDBJ whole genome shotgun (WGS) entry which is preliminary data.</text>
</comment>
<name>A0A8J5ZLJ7_GALPY</name>
<reference evidence="2" key="1">
    <citation type="journal article" date="2021" name="Evol. Appl.">
        <title>The genome of the Pyrenean desman and the effects of bottlenecks and inbreeding on the genomic landscape of an endangered species.</title>
        <authorList>
            <person name="Escoda L."/>
            <person name="Castresana J."/>
        </authorList>
    </citation>
    <scope>NUCLEOTIDE SEQUENCE</scope>
    <source>
        <strain evidence="2">IBE-C5619</strain>
    </source>
</reference>
<organism evidence="2 3">
    <name type="scientific">Galemys pyrenaicus</name>
    <name type="common">Iberian desman</name>
    <name type="synonym">Pyrenean desman</name>
    <dbReference type="NCBI Taxonomy" id="202257"/>
    <lineage>
        <taxon>Eukaryota</taxon>
        <taxon>Metazoa</taxon>
        <taxon>Chordata</taxon>
        <taxon>Craniata</taxon>
        <taxon>Vertebrata</taxon>
        <taxon>Euteleostomi</taxon>
        <taxon>Mammalia</taxon>
        <taxon>Eutheria</taxon>
        <taxon>Laurasiatheria</taxon>
        <taxon>Eulipotyphla</taxon>
        <taxon>Talpidae</taxon>
        <taxon>Galemys</taxon>
    </lineage>
</organism>
<sequence length="91" mass="9802">MPLAQLKEPWPLMELVPLDPEVSERGGEPAPAVDNPGSPQGRGSRGAAAAWARAFEGAGARRSLAHSLATPPMPRIMDRPQEKKVDFSHPR</sequence>
<gene>
    <name evidence="2" type="ORF">J0S82_005142</name>
</gene>
<dbReference type="AlphaFoldDB" id="A0A8J5ZLJ7"/>
<proteinExistence type="predicted"/>
<feature type="compositionally biased region" description="Basic and acidic residues" evidence="1">
    <location>
        <begin position="76"/>
        <end position="91"/>
    </location>
</feature>
<dbReference type="EMBL" id="JAGFMF010012145">
    <property type="protein sequence ID" value="KAG8506744.1"/>
    <property type="molecule type" value="Genomic_DNA"/>
</dbReference>